<name>A0AAV9EII1_ACOCL</name>
<comment type="caution">
    <text evidence="3">The sequence shown here is derived from an EMBL/GenBank/DDBJ whole genome shotgun (WGS) entry which is preliminary data.</text>
</comment>
<dbReference type="EMBL" id="JAUJYO010000006">
    <property type="protein sequence ID" value="KAK1313324.1"/>
    <property type="molecule type" value="Genomic_DNA"/>
</dbReference>
<reference evidence="3" key="2">
    <citation type="submission" date="2023-06" db="EMBL/GenBank/DDBJ databases">
        <authorList>
            <person name="Ma L."/>
            <person name="Liu K.-W."/>
            <person name="Li Z."/>
            <person name="Hsiao Y.-Y."/>
            <person name="Qi Y."/>
            <person name="Fu T."/>
            <person name="Tang G."/>
            <person name="Zhang D."/>
            <person name="Sun W.-H."/>
            <person name="Liu D.-K."/>
            <person name="Li Y."/>
            <person name="Chen G.-Z."/>
            <person name="Liu X.-D."/>
            <person name="Liao X.-Y."/>
            <person name="Jiang Y.-T."/>
            <person name="Yu X."/>
            <person name="Hao Y."/>
            <person name="Huang J."/>
            <person name="Zhao X.-W."/>
            <person name="Ke S."/>
            <person name="Chen Y.-Y."/>
            <person name="Wu W.-L."/>
            <person name="Hsu J.-L."/>
            <person name="Lin Y.-F."/>
            <person name="Huang M.-D."/>
            <person name="Li C.-Y."/>
            <person name="Huang L."/>
            <person name="Wang Z.-W."/>
            <person name="Zhao X."/>
            <person name="Zhong W.-Y."/>
            <person name="Peng D.-H."/>
            <person name="Ahmad S."/>
            <person name="Lan S."/>
            <person name="Zhang J.-S."/>
            <person name="Tsai W.-C."/>
            <person name="Van De Peer Y."/>
            <person name="Liu Z.-J."/>
        </authorList>
    </citation>
    <scope>NUCLEOTIDE SEQUENCE</scope>
    <source>
        <strain evidence="3">CP</strain>
        <tissue evidence="3">Leaves</tissue>
    </source>
</reference>
<gene>
    <name evidence="3" type="ORF">QJS10_CPA06g01229</name>
</gene>
<dbReference type="PANTHER" id="PTHR31286:SF180">
    <property type="entry name" value="OS10G0362600 PROTEIN"/>
    <property type="match status" value="1"/>
</dbReference>
<feature type="region of interest" description="Disordered" evidence="1">
    <location>
        <begin position="339"/>
        <end position="374"/>
    </location>
</feature>
<dbReference type="InterPro" id="IPR040256">
    <property type="entry name" value="At4g02000-like"/>
</dbReference>
<keyword evidence="4" id="KW-1185">Reference proteome</keyword>
<dbReference type="InterPro" id="IPR025558">
    <property type="entry name" value="DUF4283"/>
</dbReference>
<evidence type="ECO:0000313" key="3">
    <source>
        <dbReference type="EMBL" id="KAK1313324.1"/>
    </source>
</evidence>
<dbReference type="AlphaFoldDB" id="A0AAV9EII1"/>
<dbReference type="Proteomes" id="UP001180020">
    <property type="component" value="Unassembled WGS sequence"/>
</dbReference>
<evidence type="ECO:0000313" key="4">
    <source>
        <dbReference type="Proteomes" id="UP001180020"/>
    </source>
</evidence>
<evidence type="ECO:0000259" key="2">
    <source>
        <dbReference type="Pfam" id="PF14111"/>
    </source>
</evidence>
<feature type="domain" description="DUF4283" evidence="2">
    <location>
        <begin position="1"/>
        <end position="46"/>
    </location>
</feature>
<evidence type="ECO:0000256" key="1">
    <source>
        <dbReference type="SAM" id="MobiDB-lite"/>
    </source>
</evidence>
<proteinExistence type="predicted"/>
<accession>A0AAV9EII1</accession>
<dbReference type="PANTHER" id="PTHR31286">
    <property type="entry name" value="GLYCINE-RICH CELL WALL STRUCTURAL PROTEIN 1.8-LIKE"/>
    <property type="match status" value="1"/>
</dbReference>
<reference evidence="3" key="1">
    <citation type="journal article" date="2023" name="Nat. Commun.">
        <title>Diploid and tetraploid genomes of Acorus and the evolution of monocots.</title>
        <authorList>
            <person name="Ma L."/>
            <person name="Liu K.W."/>
            <person name="Li Z."/>
            <person name="Hsiao Y.Y."/>
            <person name="Qi Y."/>
            <person name="Fu T."/>
            <person name="Tang G.D."/>
            <person name="Zhang D."/>
            <person name="Sun W.H."/>
            <person name="Liu D.K."/>
            <person name="Li Y."/>
            <person name="Chen G.Z."/>
            <person name="Liu X.D."/>
            <person name="Liao X.Y."/>
            <person name="Jiang Y.T."/>
            <person name="Yu X."/>
            <person name="Hao Y."/>
            <person name="Huang J."/>
            <person name="Zhao X.W."/>
            <person name="Ke S."/>
            <person name="Chen Y.Y."/>
            <person name="Wu W.L."/>
            <person name="Hsu J.L."/>
            <person name="Lin Y.F."/>
            <person name="Huang M.D."/>
            <person name="Li C.Y."/>
            <person name="Huang L."/>
            <person name="Wang Z.W."/>
            <person name="Zhao X."/>
            <person name="Zhong W.Y."/>
            <person name="Peng D.H."/>
            <person name="Ahmad S."/>
            <person name="Lan S."/>
            <person name="Zhang J.S."/>
            <person name="Tsai W.C."/>
            <person name="Van de Peer Y."/>
            <person name="Liu Z.J."/>
        </authorList>
    </citation>
    <scope>NUCLEOTIDE SEQUENCE</scope>
    <source>
        <strain evidence="3">CP</strain>
    </source>
</reference>
<sequence>MEILMRNGGFFIAKFSDEDDLMNAMEGGPWLMAGRPIVLRRWSRGMRLEIERLETIPVWIRFPALPLHMWGTRLISKLASAIGKPLYMDSATAGRSRIAFARVCVEISAQSDLPDTILYQEDTVWREIPVEYDWKPTPCKKCSTYGHLEAQCSDQGDPQAQSGKKTTQHYVPVTRNVKAGASQDVDHLLSSTQSVSPLEEAPQAEVLLEDSLIVKAAVEYAIHESNRLTEVVVQNSTLKEDPIPSLAGGTNNRFSVLEIEDELPQEEEQIIVESNDSEMATIESLSQEGQKSLISPTIEANVQRELPPSSTFLVNESSEQVKLPPKHKQEKIQRKIVPLQTPTTLVASGSDELHQRTSIRNRTPKSGGKSNVSQ</sequence>
<organism evidence="3 4">
    <name type="scientific">Acorus calamus</name>
    <name type="common">Sweet flag</name>
    <dbReference type="NCBI Taxonomy" id="4465"/>
    <lineage>
        <taxon>Eukaryota</taxon>
        <taxon>Viridiplantae</taxon>
        <taxon>Streptophyta</taxon>
        <taxon>Embryophyta</taxon>
        <taxon>Tracheophyta</taxon>
        <taxon>Spermatophyta</taxon>
        <taxon>Magnoliopsida</taxon>
        <taxon>Liliopsida</taxon>
        <taxon>Acoraceae</taxon>
        <taxon>Acorus</taxon>
    </lineage>
</organism>
<protein>
    <recommendedName>
        <fullName evidence="2">DUF4283 domain-containing protein</fullName>
    </recommendedName>
</protein>
<dbReference type="Pfam" id="PF14111">
    <property type="entry name" value="DUF4283"/>
    <property type="match status" value="1"/>
</dbReference>